<dbReference type="InterPro" id="IPR036909">
    <property type="entry name" value="Cyt_c-like_dom_sf"/>
</dbReference>
<evidence type="ECO:0000256" key="14">
    <source>
        <dbReference type="PROSITE-ProRule" id="PRU00433"/>
    </source>
</evidence>
<feature type="non-terminal residue" evidence="17">
    <location>
        <position position="1"/>
    </location>
</feature>
<evidence type="ECO:0000256" key="11">
    <source>
        <dbReference type="ARBA" id="ARBA00030448"/>
    </source>
</evidence>
<dbReference type="Proteomes" id="UP001165090">
    <property type="component" value="Unassembled WGS sequence"/>
</dbReference>
<comment type="subcellular location">
    <subcellularLocation>
        <location evidence="2">Plastid</location>
        <location evidence="2">Chloroplast thylakoid lumen</location>
    </subcellularLocation>
</comment>
<keyword evidence="7 14" id="KW-0479">Metal-binding</keyword>
<evidence type="ECO:0000256" key="12">
    <source>
        <dbReference type="ARBA" id="ARBA00031247"/>
    </source>
</evidence>
<dbReference type="InterPro" id="IPR008168">
    <property type="entry name" value="Cyt_C_IC"/>
</dbReference>
<dbReference type="InterPro" id="IPR023655">
    <property type="entry name" value="Cyt_C6"/>
</dbReference>
<dbReference type="PANTHER" id="PTHR34688:SF2">
    <property type="entry name" value="CYTOCHROME C6, CHLOROPLASTIC"/>
    <property type="match status" value="1"/>
</dbReference>
<keyword evidence="15" id="KW-0812">Transmembrane</keyword>
<keyword evidence="8" id="KW-0249">Electron transport</keyword>
<evidence type="ECO:0000256" key="1">
    <source>
        <dbReference type="ARBA" id="ARBA00002347"/>
    </source>
</evidence>
<dbReference type="Pfam" id="PF13442">
    <property type="entry name" value="Cytochrome_CBB3"/>
    <property type="match status" value="1"/>
</dbReference>
<evidence type="ECO:0000313" key="17">
    <source>
        <dbReference type="EMBL" id="GLI69069.1"/>
    </source>
</evidence>
<evidence type="ECO:0000256" key="6">
    <source>
        <dbReference type="ARBA" id="ARBA00022617"/>
    </source>
</evidence>
<evidence type="ECO:0000259" key="16">
    <source>
        <dbReference type="PROSITE" id="PS51007"/>
    </source>
</evidence>
<dbReference type="InterPro" id="IPR009056">
    <property type="entry name" value="Cyt_c-like_dom"/>
</dbReference>
<gene>
    <name evidence="17" type="ORF">VaNZ11_013613</name>
</gene>
<evidence type="ECO:0000256" key="2">
    <source>
        <dbReference type="ARBA" id="ARBA00004456"/>
    </source>
</evidence>
<evidence type="ECO:0000256" key="3">
    <source>
        <dbReference type="ARBA" id="ARBA00009650"/>
    </source>
</evidence>
<dbReference type="Gene3D" id="1.10.760.10">
    <property type="entry name" value="Cytochrome c-like domain"/>
    <property type="match status" value="1"/>
</dbReference>
<dbReference type="PRINTS" id="PR00605">
    <property type="entry name" value="CYTCHROMECIC"/>
</dbReference>
<protein>
    <recommendedName>
        <fullName evidence="13">Cytochrome c-553</fullName>
    </recommendedName>
    <alternativeName>
        <fullName evidence="12">Cytochrome c553</fullName>
    </alternativeName>
    <alternativeName>
        <fullName evidence="11">Soluble cytochrome f</fullName>
    </alternativeName>
</protein>
<keyword evidence="10" id="KW-0793">Thylakoid</keyword>
<evidence type="ECO:0000256" key="9">
    <source>
        <dbReference type="ARBA" id="ARBA00023004"/>
    </source>
</evidence>
<evidence type="ECO:0000256" key="4">
    <source>
        <dbReference type="ARBA" id="ARBA00022448"/>
    </source>
</evidence>
<feature type="domain" description="Cytochrome c" evidence="16">
    <location>
        <begin position="103"/>
        <end position="185"/>
    </location>
</feature>
<proteinExistence type="inferred from homology"/>
<keyword evidence="9 14" id="KW-0408">Iron</keyword>
<keyword evidence="15" id="KW-1133">Transmembrane helix</keyword>
<reference evidence="17 18" key="1">
    <citation type="journal article" date="2023" name="IScience">
        <title>Expanded male sex-determining region conserved during the evolution of homothallism in the green alga Volvox.</title>
        <authorList>
            <person name="Yamamoto K."/>
            <person name="Matsuzaki R."/>
            <person name="Mahakham W."/>
            <person name="Heman W."/>
            <person name="Sekimoto H."/>
            <person name="Kawachi M."/>
            <person name="Minakuchi Y."/>
            <person name="Toyoda A."/>
            <person name="Nozaki H."/>
        </authorList>
    </citation>
    <scope>NUCLEOTIDE SEQUENCE [LARGE SCALE GENOMIC DNA]</scope>
    <source>
        <strain evidence="17 18">NIES-4468</strain>
    </source>
</reference>
<comment type="similarity">
    <text evidence="3">Belongs to the cytochrome c family. PetJ subfamily.</text>
</comment>
<keyword evidence="4" id="KW-0813">Transport</keyword>
<dbReference type="PROSITE" id="PS51007">
    <property type="entry name" value="CYTC"/>
    <property type="match status" value="1"/>
</dbReference>
<evidence type="ECO:0000256" key="7">
    <source>
        <dbReference type="ARBA" id="ARBA00022723"/>
    </source>
</evidence>
<keyword evidence="5" id="KW-0602">Photosynthesis</keyword>
<keyword evidence="18" id="KW-1185">Reference proteome</keyword>
<organism evidence="17 18">
    <name type="scientific">Volvox africanus</name>
    <dbReference type="NCBI Taxonomy" id="51714"/>
    <lineage>
        <taxon>Eukaryota</taxon>
        <taxon>Viridiplantae</taxon>
        <taxon>Chlorophyta</taxon>
        <taxon>core chlorophytes</taxon>
        <taxon>Chlorophyceae</taxon>
        <taxon>CS clade</taxon>
        <taxon>Chlamydomonadales</taxon>
        <taxon>Volvocaceae</taxon>
        <taxon>Volvox</taxon>
    </lineage>
</organism>
<comment type="function">
    <text evidence="1">Functions as an electron carrier between membrane-bound cytochrome b6-f and photosystem I in oxygenic photosynthesis.</text>
</comment>
<evidence type="ECO:0000256" key="15">
    <source>
        <dbReference type="SAM" id="Phobius"/>
    </source>
</evidence>
<accession>A0ABQ5SHE4</accession>
<keyword evidence="15" id="KW-0472">Membrane</keyword>
<dbReference type="SUPFAM" id="SSF46626">
    <property type="entry name" value="Cytochrome c"/>
    <property type="match status" value="1"/>
</dbReference>
<dbReference type="PANTHER" id="PTHR34688">
    <property type="entry name" value="CYTOCHROME C6, CHLOROPLASTIC"/>
    <property type="match status" value="1"/>
</dbReference>
<sequence>HQAGLRHSKGPNYFPLSIAFTAVIMALTILSNGVRMASAIAPAAKPMRGNSYLIVSQRQVRTVTAAAATAPSDSDFAAWRVPAAALLSAAMVVLAAAPDSQATDLALGAQVFNGNCAACHQGGRNSVITEKTLEKAALEQYLDGGFNIEAIIYQVENGKGAMPAWADRLSEEEIQSVAEYVYKQAAEGLWKN</sequence>
<feature type="transmembrane region" description="Helical" evidence="15">
    <location>
        <begin position="12"/>
        <end position="30"/>
    </location>
</feature>
<evidence type="ECO:0000256" key="10">
    <source>
        <dbReference type="ARBA" id="ARBA00023078"/>
    </source>
</evidence>
<evidence type="ECO:0000256" key="8">
    <source>
        <dbReference type="ARBA" id="ARBA00022982"/>
    </source>
</evidence>
<dbReference type="HAMAP" id="MF_00594">
    <property type="entry name" value="Cytc_PetJ"/>
    <property type="match status" value="1"/>
</dbReference>
<dbReference type="EMBL" id="BSDZ01000080">
    <property type="protein sequence ID" value="GLI69069.1"/>
    <property type="molecule type" value="Genomic_DNA"/>
</dbReference>
<keyword evidence="6 14" id="KW-0349">Heme</keyword>
<name>A0ABQ5SHE4_9CHLO</name>
<comment type="caution">
    <text evidence="17">The sequence shown here is derived from an EMBL/GenBank/DDBJ whole genome shotgun (WGS) entry which is preliminary data.</text>
</comment>
<evidence type="ECO:0000256" key="5">
    <source>
        <dbReference type="ARBA" id="ARBA00022531"/>
    </source>
</evidence>
<evidence type="ECO:0000256" key="13">
    <source>
        <dbReference type="ARBA" id="ARBA00033211"/>
    </source>
</evidence>
<evidence type="ECO:0000313" key="18">
    <source>
        <dbReference type="Proteomes" id="UP001165090"/>
    </source>
</evidence>